<evidence type="ECO:0000259" key="1">
    <source>
        <dbReference type="Pfam" id="PF09994"/>
    </source>
</evidence>
<feature type="domain" description="T6SS Phospholipase effector Tle1-like catalytic" evidence="1">
    <location>
        <begin position="2"/>
        <end position="281"/>
    </location>
</feature>
<evidence type="ECO:0000313" key="3">
    <source>
        <dbReference type="Proteomes" id="UP001483337"/>
    </source>
</evidence>
<dbReference type="PANTHER" id="PTHR33840:SF1">
    <property type="entry name" value="TLE1 PHOSPHOLIPASE DOMAIN-CONTAINING PROTEIN"/>
    <property type="match status" value="1"/>
</dbReference>
<protein>
    <submittedName>
        <fullName evidence="2">DUF2235 domain-containing protein</fullName>
    </submittedName>
</protein>
<dbReference type="EMBL" id="CP150886">
    <property type="protein sequence ID" value="WZB87930.1"/>
    <property type="molecule type" value="Genomic_DNA"/>
</dbReference>
<evidence type="ECO:0000313" key="2">
    <source>
        <dbReference type="EMBL" id="WZB87930.1"/>
    </source>
</evidence>
<dbReference type="PANTHER" id="PTHR33840">
    <property type="match status" value="1"/>
</dbReference>
<name>A0ABZ2UU84_9CYAN</name>
<proteinExistence type="predicted"/>
<gene>
    <name evidence="2" type="ORF">WJM97_21640</name>
</gene>
<dbReference type="InterPro" id="IPR018712">
    <property type="entry name" value="Tle1-like_cat"/>
</dbReference>
<keyword evidence="3" id="KW-1185">Reference proteome</keyword>
<organism evidence="2 3">
    <name type="scientific">Okeanomitos corallinicola TIOX110</name>
    <dbReference type="NCBI Taxonomy" id="3133117"/>
    <lineage>
        <taxon>Bacteria</taxon>
        <taxon>Bacillati</taxon>
        <taxon>Cyanobacteriota</taxon>
        <taxon>Cyanophyceae</taxon>
        <taxon>Nostocales</taxon>
        <taxon>Aphanizomenonaceae</taxon>
        <taxon>Okeanomitos</taxon>
    </lineage>
</organism>
<dbReference type="Proteomes" id="UP001483337">
    <property type="component" value="Chromosome"/>
</dbReference>
<accession>A0ABZ2UU84</accession>
<sequence length="367" mass="42304">MKRLVLVCDGTWQKATVNCPTNVMKMAQSIRPFDDDNISQIVYYSDGIGTDYLISEPTNTSLNIDIVQLSSKYLGGSFGWGIDNRILEAYQFLCLNYQKGDQIYLFGFSRGAYTVRSLAGLIYCSGLLKKEFINKITDAYNLYRDPEKKPQDEQCIEFRNNYGTVDYKNRETVPIKVLGCWDTVGSLGFPNLIEDVGLDKLLNKKYGFHDRRINRDIENAFHAVAIDEKRLAFDVTRMELPNNGSNVNIEQVWFPGNHGCVGGGTQETQGLANCALLWMIRRVESLTNSLSLDQDYISKIIPDHSIYFDNTPRSFFFILDQNFRIIDDFSNLHHSVKKRWCDDQDYRPQNLEKFQDQLNDWCQSNRS</sequence>
<dbReference type="RefSeq" id="WP_353930840.1">
    <property type="nucleotide sequence ID" value="NZ_CP150886.1"/>
</dbReference>
<dbReference type="Pfam" id="PF09994">
    <property type="entry name" value="T6SS_Tle1-like_cat"/>
    <property type="match status" value="1"/>
</dbReference>
<reference evidence="2 3" key="1">
    <citation type="submission" date="2024-04" db="EMBL/GenBank/DDBJ databases">
        <title>Okeanomitos corallinicola gen. &amp; sp. nov. (Nostocales, Cyanobacteria), a new toxic marine heterocyst-forming cyanobacterium from a coral reef.</title>
        <authorList>
            <person name="Li H."/>
            <person name="Li R."/>
            <person name="Kang J."/>
            <person name="Hii K.S."/>
            <person name="Mohamed H.F."/>
            <person name="Xu X."/>
            <person name="Luo Z."/>
        </authorList>
    </citation>
    <scope>NUCLEOTIDE SEQUENCE [LARGE SCALE GENOMIC DNA]</scope>
    <source>
        <strain evidence="2 3">TIOX110</strain>
    </source>
</reference>